<dbReference type="EMBL" id="MF044070">
    <property type="protein sequence ID" value="AVY54508.1"/>
    <property type="molecule type" value="mRNA"/>
</dbReference>
<evidence type="ECO:0000256" key="6">
    <source>
        <dbReference type="RuleBase" id="RU367044"/>
    </source>
</evidence>
<dbReference type="PANTHER" id="PTHR31232">
    <property type="match status" value="1"/>
</dbReference>
<protein>
    <recommendedName>
        <fullName evidence="6">S-protein homolog</fullName>
    </recommendedName>
</protein>
<sequence>MPALSVKMLALLQTCIIVTTLFSCAQATKNETKIEQVDVRNVLDGKQDLSVYCKSRNNEFNTQILSYKGTRTLNFTQTFNNTEIHCSFSWDREFHNVQIFMPESLNCRVPDKCFWYINLFGICLSHTKSFTFDCFDWGKQVFG</sequence>
<evidence type="ECO:0000256" key="3">
    <source>
        <dbReference type="ARBA" id="ARBA00022471"/>
    </source>
</evidence>
<proteinExistence type="evidence at transcript level"/>
<feature type="chain" id="PRO_5027141630" description="S-protein homolog" evidence="6">
    <location>
        <begin position="28"/>
        <end position="143"/>
    </location>
</feature>
<dbReference type="GO" id="GO:0005576">
    <property type="term" value="C:extracellular region"/>
    <property type="evidence" value="ECO:0007669"/>
    <property type="project" value="UniProtKB-SubCell"/>
</dbReference>
<evidence type="ECO:0000256" key="2">
    <source>
        <dbReference type="ARBA" id="ARBA00005581"/>
    </source>
</evidence>
<feature type="signal peptide" evidence="6">
    <location>
        <begin position="1"/>
        <end position="27"/>
    </location>
</feature>
<dbReference type="GO" id="GO:0060320">
    <property type="term" value="P:rejection of self pollen"/>
    <property type="evidence" value="ECO:0007669"/>
    <property type="project" value="UniProtKB-KW"/>
</dbReference>
<evidence type="ECO:0000313" key="7">
    <source>
        <dbReference type="EMBL" id="AVY54508.1"/>
    </source>
</evidence>
<reference evidence="7" key="1">
    <citation type="submission" date="2017-05" db="EMBL/GenBank/DDBJ databases">
        <authorList>
            <person name="Zhou J."/>
            <person name="Wang H."/>
            <person name="Yin J."/>
        </authorList>
    </citation>
    <scope>NUCLEOTIDE SEQUENCE</scope>
</reference>
<dbReference type="InterPro" id="IPR010264">
    <property type="entry name" value="Self-incomp_S1"/>
</dbReference>
<evidence type="ECO:0000256" key="4">
    <source>
        <dbReference type="ARBA" id="ARBA00022525"/>
    </source>
</evidence>
<organism evidence="7">
    <name type="scientific">Humulus scandens</name>
    <name type="common">Hop</name>
    <name type="synonym">Humulopsis scandens</name>
    <dbReference type="NCBI Taxonomy" id="228586"/>
    <lineage>
        <taxon>Eukaryota</taxon>
        <taxon>Viridiplantae</taxon>
        <taxon>Streptophyta</taxon>
        <taxon>Embryophyta</taxon>
        <taxon>Tracheophyta</taxon>
        <taxon>Spermatophyta</taxon>
        <taxon>Magnoliopsida</taxon>
        <taxon>eudicotyledons</taxon>
        <taxon>Gunneridae</taxon>
        <taxon>Pentapetalae</taxon>
        <taxon>rosids</taxon>
        <taxon>fabids</taxon>
        <taxon>Rosales</taxon>
        <taxon>Cannabaceae</taxon>
        <taxon>Humulus</taxon>
    </lineage>
</organism>
<dbReference type="AlphaFoldDB" id="A0A6J3WU51"/>
<evidence type="ECO:0000256" key="1">
    <source>
        <dbReference type="ARBA" id="ARBA00004613"/>
    </source>
</evidence>
<keyword evidence="3 6" id="KW-0713">Self-incompatibility</keyword>
<keyword evidence="5 6" id="KW-0732">Signal</keyword>
<evidence type="ECO:0000256" key="5">
    <source>
        <dbReference type="ARBA" id="ARBA00022729"/>
    </source>
</evidence>
<comment type="similarity">
    <text evidence="2 6">Belongs to the plant self-incompatibility (S1) protein family.</text>
</comment>
<dbReference type="PROSITE" id="PS51257">
    <property type="entry name" value="PROKAR_LIPOPROTEIN"/>
    <property type="match status" value="1"/>
</dbReference>
<comment type="subcellular location">
    <subcellularLocation>
        <location evidence="1 6">Secreted</location>
    </subcellularLocation>
</comment>
<dbReference type="Pfam" id="PF05938">
    <property type="entry name" value="Self-incomp_S1"/>
    <property type="match status" value="1"/>
</dbReference>
<dbReference type="PANTHER" id="PTHR31232:SF149">
    <property type="entry name" value="S-PROTEIN HOMOLOG"/>
    <property type="match status" value="1"/>
</dbReference>
<keyword evidence="4 6" id="KW-0964">Secreted</keyword>
<accession>A0A6J3WU51</accession>
<name>A0A6J3WU51_HUMSC</name>